<accession>A0A0G9MJY2</accession>
<comment type="caution">
    <text evidence="1">The sequence shown here is derived from an EMBL/GenBank/DDBJ whole genome shotgun (WGS) entry which is preliminary data.</text>
</comment>
<proteinExistence type="predicted"/>
<dbReference type="STRING" id="502682.BMF35_b0118"/>
<gene>
    <name evidence="1" type="ORF">AAW01_12410</name>
</gene>
<keyword evidence="2" id="KW-1185">Reference proteome</keyword>
<reference evidence="1 2" key="1">
    <citation type="submission" date="2015-04" db="EMBL/GenBank/DDBJ databases">
        <title>The draft genome sequence of Erythrobacr gangjinensis K7-2.</title>
        <authorList>
            <person name="Zhuang L."/>
            <person name="Liu Y."/>
            <person name="Shao Z."/>
        </authorList>
    </citation>
    <scope>NUCLEOTIDE SEQUENCE [LARGE SCALE GENOMIC DNA]</scope>
    <source>
        <strain evidence="1 2">K7-2</strain>
    </source>
</reference>
<evidence type="ECO:0000313" key="2">
    <source>
        <dbReference type="Proteomes" id="UP000053070"/>
    </source>
</evidence>
<sequence length="410" mass="44344">MFSSWPAALLILHLDREGLSDTIRNADLSIVANADAAQQVVTSAVAINAAFLTLYFSLTLLVLTVASSNLGVRLVDRWLDKGLVRVSLAGLAFTLLFSLGALGAVDADAPFEELPLGLVTTTVFLQGVNVAMLTIALHDLGRTIFVDRSIANLGEDAKAGPVSVEARDPADLDWAQRVCSPREGYVEGNNLDRLAKHLDGRGGIVRVCAAPGQHVLEGETLLLLEQDVSGSVDEGKLLGCVPVGDFRSDGQGAVFRIRLLVEIAARALSPAVNDFYTALTAADRLGAAVLGQRKNWVDQGQVAAYRNGTLFELPGQDFRGLFEDPLNAFRQAGCQYPSVSIRMINNYARIRDIVLDDGQSDQFAEFLEKLARELRDHAMSVTDYDGDRKDIADAFTEGFEKDETHTRGTP</sequence>
<name>A0A0G9MJY2_9SPHN</name>
<dbReference type="AlphaFoldDB" id="A0A0G9MJY2"/>
<dbReference type="Pfam" id="PF10011">
    <property type="entry name" value="DUF2254"/>
    <property type="match status" value="1"/>
</dbReference>
<dbReference type="KEGG" id="egn:BMF35_b0118"/>
<dbReference type="PATRIC" id="fig|502682.8.peg.2532"/>
<dbReference type="InterPro" id="IPR018723">
    <property type="entry name" value="DUF2254_membrane"/>
</dbReference>
<protein>
    <submittedName>
        <fullName evidence="1">Uncharacterized protein</fullName>
    </submittedName>
</protein>
<dbReference type="Proteomes" id="UP000053070">
    <property type="component" value="Unassembled WGS sequence"/>
</dbReference>
<dbReference type="EMBL" id="LBHC01000003">
    <property type="protein sequence ID" value="KLE31051.1"/>
    <property type="molecule type" value="Genomic_DNA"/>
</dbReference>
<organism evidence="1 2">
    <name type="scientific">Aurantiacibacter gangjinensis</name>
    <dbReference type="NCBI Taxonomy" id="502682"/>
    <lineage>
        <taxon>Bacteria</taxon>
        <taxon>Pseudomonadati</taxon>
        <taxon>Pseudomonadota</taxon>
        <taxon>Alphaproteobacteria</taxon>
        <taxon>Sphingomonadales</taxon>
        <taxon>Erythrobacteraceae</taxon>
        <taxon>Aurantiacibacter</taxon>
    </lineage>
</organism>
<evidence type="ECO:0000313" key="1">
    <source>
        <dbReference type="EMBL" id="KLE31051.1"/>
    </source>
</evidence>